<feature type="active site" description="Proton acceptor" evidence="4">
    <location>
        <position position="70"/>
    </location>
</feature>
<feature type="binding site" evidence="4">
    <location>
        <position position="17"/>
    </location>
    <ligand>
        <name>3-amino-2-oxopropyl phosphate</name>
        <dbReference type="ChEBI" id="CHEBI:57279"/>
    </ligand>
</feature>
<dbReference type="UniPathway" id="UPA00244">
    <property type="reaction ID" value="UER00313"/>
</dbReference>
<proteinExistence type="inferred from homology"/>
<feature type="active site" description="Proton acceptor" evidence="4">
    <location>
        <position position="42"/>
    </location>
</feature>
<feature type="active site" description="Proton donor" evidence="4">
    <location>
        <position position="198"/>
    </location>
</feature>
<keyword evidence="2 4" id="KW-0808">Transferase</keyword>
<protein>
    <recommendedName>
        <fullName evidence="4 5">Pyridoxine 5'-phosphate synthase</fullName>
        <shortName evidence="4">PNP synthase</shortName>
        <ecNumber evidence="4 5">2.6.99.2</ecNumber>
    </recommendedName>
</protein>
<feature type="binding site" evidence="4">
    <location>
        <position position="6"/>
    </location>
    <ligand>
        <name>3-amino-2-oxopropyl phosphate</name>
        <dbReference type="ChEBI" id="CHEBI:57279"/>
    </ligand>
</feature>
<dbReference type="Pfam" id="PF03740">
    <property type="entry name" value="PdxJ"/>
    <property type="match status" value="1"/>
</dbReference>
<comment type="pathway">
    <text evidence="4">Cofactor biosynthesis; pyridoxine 5'-phosphate biosynthesis; pyridoxine 5'-phosphate from D-erythrose 4-phosphate: step 5/5.</text>
</comment>
<keyword evidence="1 4" id="KW-0963">Cytoplasm</keyword>
<comment type="subcellular location">
    <subcellularLocation>
        <location evidence="4">Cytoplasm</location>
    </subcellularLocation>
</comment>
<comment type="catalytic activity">
    <reaction evidence="4">
        <text>3-amino-2-oxopropyl phosphate + 1-deoxy-D-xylulose 5-phosphate = pyridoxine 5'-phosphate + phosphate + 2 H2O + H(+)</text>
        <dbReference type="Rhea" id="RHEA:15265"/>
        <dbReference type="ChEBI" id="CHEBI:15377"/>
        <dbReference type="ChEBI" id="CHEBI:15378"/>
        <dbReference type="ChEBI" id="CHEBI:43474"/>
        <dbReference type="ChEBI" id="CHEBI:57279"/>
        <dbReference type="ChEBI" id="CHEBI:57792"/>
        <dbReference type="ChEBI" id="CHEBI:58589"/>
        <dbReference type="EC" id="2.6.99.2"/>
    </reaction>
</comment>
<comment type="caution">
    <text evidence="6">The sequence shown here is derived from an EMBL/GenBank/DDBJ whole genome shotgun (WGS) entry which is preliminary data.</text>
</comment>
<comment type="similarity">
    <text evidence="4">Belongs to the PNP synthase family.</text>
</comment>
<reference evidence="6 7" key="1">
    <citation type="journal article" date="2019" name="ISME J.">
        <title>Genome analyses of uncultured TG2/ZB3 bacteria in 'Margulisbacteria' specifically attached to ectosymbiotic spirochetes of protists in the termite gut.</title>
        <authorList>
            <person name="Utami Y.D."/>
            <person name="Kuwahara H."/>
            <person name="Igai K."/>
            <person name="Murakami T."/>
            <person name="Sugaya K."/>
            <person name="Morikawa T."/>
            <person name="Nagura Y."/>
            <person name="Yuki M."/>
            <person name="Deevong P."/>
            <person name="Inoue T."/>
            <person name="Kihara K."/>
            <person name="Lo N."/>
            <person name="Yamada A."/>
            <person name="Ohkuma M."/>
            <person name="Hongoh Y."/>
        </authorList>
    </citation>
    <scope>NUCLEOTIDE SEQUENCE [LARGE SCALE GENOMIC DNA]</scope>
    <source>
        <strain evidence="6">RsDinE6-01</strain>
    </source>
</reference>
<dbReference type="PANTHER" id="PTHR30456">
    <property type="entry name" value="PYRIDOXINE 5'-PHOSPHATE SYNTHASE"/>
    <property type="match status" value="1"/>
</dbReference>
<dbReference type="EMBL" id="BGZP01000006">
    <property type="protein sequence ID" value="GBR77590.1"/>
    <property type="molecule type" value="Genomic_DNA"/>
</dbReference>
<dbReference type="PANTHER" id="PTHR30456:SF0">
    <property type="entry name" value="PYRIDOXINE 5'-PHOSPHATE SYNTHASE"/>
    <property type="match status" value="1"/>
</dbReference>
<dbReference type="EC" id="2.6.99.2" evidence="4 5"/>
<feature type="binding site" evidence="4">
    <location>
        <begin position="8"/>
        <end position="9"/>
    </location>
    <ligand>
        <name>1-deoxy-D-xylulose 5-phosphate</name>
        <dbReference type="ChEBI" id="CHEBI:57792"/>
    </ligand>
</feature>
<dbReference type="GO" id="GO:0005829">
    <property type="term" value="C:cytosol"/>
    <property type="evidence" value="ECO:0007669"/>
    <property type="project" value="TreeGrafter"/>
</dbReference>
<keyword evidence="3 4" id="KW-0664">Pyridoxine biosynthesis</keyword>
<dbReference type="AlphaFoldDB" id="A0A388TLH2"/>
<evidence type="ECO:0000256" key="4">
    <source>
        <dbReference type="HAMAP-Rule" id="MF_00279"/>
    </source>
</evidence>
<dbReference type="CDD" id="cd00003">
    <property type="entry name" value="PNPsynthase"/>
    <property type="match status" value="1"/>
</dbReference>
<evidence type="ECO:0000313" key="7">
    <source>
        <dbReference type="Proteomes" id="UP000282196"/>
    </source>
</evidence>
<feature type="binding site" evidence="4">
    <location>
        <position position="199"/>
    </location>
    <ligand>
        <name>3-amino-2-oxopropyl phosphate</name>
        <dbReference type="ChEBI" id="CHEBI:57279"/>
    </ligand>
</feature>
<feature type="binding site" evidence="4">
    <location>
        <position position="49"/>
    </location>
    <ligand>
        <name>1-deoxy-D-xylulose 5-phosphate</name>
        <dbReference type="ChEBI" id="CHEBI:57792"/>
    </ligand>
</feature>
<accession>A0A388TLH2</accession>
<dbReference type="Gene3D" id="3.20.20.70">
    <property type="entry name" value="Aldolase class I"/>
    <property type="match status" value="1"/>
</dbReference>
<comment type="subunit">
    <text evidence="4">Homooctamer; tetramer of dimers.</text>
</comment>
<dbReference type="SUPFAM" id="SSF63892">
    <property type="entry name" value="Pyridoxine 5'-phosphate synthase"/>
    <property type="match status" value="1"/>
</dbReference>
<dbReference type="NCBIfam" id="TIGR00559">
    <property type="entry name" value="pdxJ"/>
    <property type="match status" value="1"/>
</dbReference>
<name>A0A388TLH2_9BACT</name>
<evidence type="ECO:0000256" key="1">
    <source>
        <dbReference type="ARBA" id="ARBA00022490"/>
    </source>
</evidence>
<feature type="binding site" evidence="4">
    <location>
        <position position="100"/>
    </location>
    <ligand>
        <name>1-deoxy-D-xylulose 5-phosphate</name>
        <dbReference type="ChEBI" id="CHEBI:57792"/>
    </ligand>
</feature>
<dbReference type="InterPro" id="IPR004569">
    <property type="entry name" value="PyrdxlP_synth_PdxJ"/>
</dbReference>
<comment type="function">
    <text evidence="4">Catalyzes the complicated ring closure reaction between the two acyclic compounds 1-deoxy-D-xylulose-5-phosphate (DXP) and 3-amino-2-oxopropyl phosphate (1-amino-acetone-3-phosphate or AAP) to form pyridoxine 5'-phosphate (PNP) and inorganic phosphate.</text>
</comment>
<dbReference type="GO" id="GO:0033856">
    <property type="term" value="F:pyridoxine 5'-phosphate synthase activity"/>
    <property type="evidence" value="ECO:0007669"/>
    <property type="project" value="UniProtKB-UniRule"/>
</dbReference>
<dbReference type="NCBIfam" id="NF003627">
    <property type="entry name" value="PRK05265.1-5"/>
    <property type="match status" value="1"/>
</dbReference>
<evidence type="ECO:0000313" key="6">
    <source>
        <dbReference type="EMBL" id="GBR77590.1"/>
    </source>
</evidence>
<dbReference type="InterPro" id="IPR036130">
    <property type="entry name" value="Pyridoxine-5'_phos_synth"/>
</dbReference>
<feature type="site" description="Transition state stabilizer" evidence="4">
    <location>
        <position position="151"/>
    </location>
</feature>
<evidence type="ECO:0000256" key="3">
    <source>
        <dbReference type="ARBA" id="ARBA00023096"/>
    </source>
</evidence>
<sequence length="245" mass="26997">MHLGVNIDHIATLRQARQDVYPDLLSAAGECIKAGADGITIHLREDRRHIQDSDVSTLRKKYPKTHLNLEMAAVDSIAKIAVRIKPDAVCIVPEKRQELTTEGGLDVKGNIKKITSISRKIQRAGVKVSLFIDPDIEQIKAAALAGTDMVELHTGTYGEVSDPLRPHYNKAQADKELQKLLIAAKLAKSLGLQVNAGHGLTYQNVKPLARHKELFSEFNIGHNIIARAIFVGLKQAVQEMNNVVR</sequence>
<keyword evidence="7" id="KW-1185">Reference proteome</keyword>
<dbReference type="InterPro" id="IPR013785">
    <property type="entry name" value="Aldolase_TIM"/>
</dbReference>
<dbReference type="GO" id="GO:0008615">
    <property type="term" value="P:pyridoxine biosynthetic process"/>
    <property type="evidence" value="ECO:0007669"/>
    <property type="project" value="UniProtKB-UniRule"/>
</dbReference>
<dbReference type="Proteomes" id="UP000282196">
    <property type="component" value="Unassembled WGS sequence"/>
</dbReference>
<evidence type="ECO:0000256" key="5">
    <source>
        <dbReference type="NCBIfam" id="TIGR00559"/>
    </source>
</evidence>
<gene>
    <name evidence="4 6" type="primary">pdxJ</name>
    <name evidence="6" type="ORF">RDn1_249</name>
</gene>
<evidence type="ECO:0000256" key="2">
    <source>
        <dbReference type="ARBA" id="ARBA00022679"/>
    </source>
</evidence>
<feature type="binding site" evidence="4">
    <location>
        <position position="44"/>
    </location>
    <ligand>
        <name>1-deoxy-D-xylulose 5-phosphate</name>
        <dbReference type="ChEBI" id="CHEBI:57792"/>
    </ligand>
</feature>
<dbReference type="HAMAP" id="MF_00279">
    <property type="entry name" value="PdxJ"/>
    <property type="match status" value="1"/>
</dbReference>
<organism evidence="6 7">
    <name type="scientific">Candidatus Termititenax dinenymphae</name>
    <dbReference type="NCBI Taxonomy" id="2218523"/>
    <lineage>
        <taxon>Bacteria</taxon>
        <taxon>Bacillati</taxon>
        <taxon>Candidatus Margulisiibacteriota</taxon>
        <taxon>Candidatus Termititenacia</taxon>
        <taxon>Candidatus Termititenacales</taxon>
        <taxon>Candidatus Termititenacaceae</taxon>
        <taxon>Candidatus Termititenax</taxon>
    </lineage>
</organism>
<feature type="binding site" evidence="4">
    <location>
        <begin position="221"/>
        <end position="222"/>
    </location>
    <ligand>
        <name>3-amino-2-oxopropyl phosphate</name>
        <dbReference type="ChEBI" id="CHEBI:57279"/>
    </ligand>
</feature>
<dbReference type="NCBIfam" id="NF003625">
    <property type="entry name" value="PRK05265.1-3"/>
    <property type="match status" value="1"/>
</dbReference>